<proteinExistence type="predicted"/>
<sequence>MAGYSSTHSGAPRPEICTAPFQAPSFAEHPWSLARACYPYAVCKQLIYTRFSAARLRENRYFPDAWSIASSMTDVTVCRGWWRESSWTESTNFVRRDATECRRYVEVINLNENYEFLAKDRKER</sequence>
<dbReference type="Proteomes" id="UP001177670">
    <property type="component" value="Unassembled WGS sequence"/>
</dbReference>
<comment type="caution">
    <text evidence="1">The sequence shown here is derived from an EMBL/GenBank/DDBJ whole genome shotgun (WGS) entry which is preliminary data.</text>
</comment>
<dbReference type="AlphaFoldDB" id="A0AA40FMC4"/>
<organism evidence="1 2">
    <name type="scientific">Melipona bicolor</name>
    <dbReference type="NCBI Taxonomy" id="60889"/>
    <lineage>
        <taxon>Eukaryota</taxon>
        <taxon>Metazoa</taxon>
        <taxon>Ecdysozoa</taxon>
        <taxon>Arthropoda</taxon>
        <taxon>Hexapoda</taxon>
        <taxon>Insecta</taxon>
        <taxon>Pterygota</taxon>
        <taxon>Neoptera</taxon>
        <taxon>Endopterygota</taxon>
        <taxon>Hymenoptera</taxon>
        <taxon>Apocrita</taxon>
        <taxon>Aculeata</taxon>
        <taxon>Apoidea</taxon>
        <taxon>Anthophila</taxon>
        <taxon>Apidae</taxon>
        <taxon>Melipona</taxon>
    </lineage>
</organism>
<name>A0AA40FMC4_9HYME</name>
<gene>
    <name evidence="1" type="ORF">K0M31_010292</name>
</gene>
<reference evidence="1" key="1">
    <citation type="submission" date="2021-10" db="EMBL/GenBank/DDBJ databases">
        <title>Melipona bicolor Genome sequencing and assembly.</title>
        <authorList>
            <person name="Araujo N.S."/>
            <person name="Arias M.C."/>
        </authorList>
    </citation>
    <scope>NUCLEOTIDE SEQUENCE</scope>
    <source>
        <strain evidence="1">USP_2M_L1-L4_2017</strain>
        <tissue evidence="1">Whole body</tissue>
    </source>
</reference>
<accession>A0AA40FMC4</accession>
<protein>
    <submittedName>
        <fullName evidence="1">Uncharacterized protein</fullName>
    </submittedName>
</protein>
<keyword evidence="2" id="KW-1185">Reference proteome</keyword>
<evidence type="ECO:0000313" key="2">
    <source>
        <dbReference type="Proteomes" id="UP001177670"/>
    </source>
</evidence>
<dbReference type="EMBL" id="JAHYIQ010000026">
    <property type="protein sequence ID" value="KAK1121489.1"/>
    <property type="molecule type" value="Genomic_DNA"/>
</dbReference>
<evidence type="ECO:0000313" key="1">
    <source>
        <dbReference type="EMBL" id="KAK1121489.1"/>
    </source>
</evidence>